<sequence>MSWNFTNCLMMGAKHLTRTKERSHVIKQRSPDEIRVDFKLSEKGLILLEGVWMVDMQRVVVANIYAPCDIEGDFNCVRHPSERMHSNHSNSDSNLITEFNDWLHDMEVDDIPCVDYQNVVRNCWSESQPKGWGGYVLKSKLQILKQRLKNWSKDNIGDLGNKVKKIQQKLNDLENSLSAQPSDQQVQELKKTQADLWEKAILHESFVRQKSRSKWIKEGDNNTFYFHRIINYNRRINALKGLLIDGSWVENPNMIKAKVMQHFQRRFSEPHLLRPNLDGISFNVLTPNQRDMMVEPFKEEEISSAVWACGNDKSPGSDGFNFRFIKHLWNELKLEFLRFLAEFHMNAAFPKGLNSSFIALIPKLKDPRHISDFRPISLIGCVYKIIAKVLSNRLSKVLNHLVDERQSAFVKGRQLLHGVLIANEVVEEARRLKKLCLVFKVDFEKAYDFVSWQFLFYMMRRMGFHDRAPLAVINKLTTIQRNFLWGGNQEGKKIAWVAWSQVCAASERGGLGVKDIKAFNKALIIKWKWLMFQNQLWNRILTSKYRGWRGLEEGPTRQYFSYWWPDLRSTINHSSMVDVSKQFIWKLGFQHFWDIKIPPRALVFAWRLLWDRLPTKDNLTRRHVNIEIDLCPFCQNKTESASHLFLLCHKVMPLWWEFNSWVKEARVFHCRPMDNLLQHSTMAGLKDTNRRWKIWWIAATRSIWKLRNDIIFNNQPFVISKLVDNTVFLSWSWLRGWEKDFNVPFHQWRSYLLWLLVVLLHPSSNSVCWVFFEPDFQEQCRGFCGFERGQCGFSDSVRGSVGSSEDNVGVEGAISGSFQARGEREERFHGDKEKREGKVFERARLVKSQFLTYKHNNISFLWITNVN</sequence>
<accession>A0A445GG47</accession>
<feature type="domain" description="Reverse transcriptase zinc-binding" evidence="2">
    <location>
        <begin position="589"/>
        <end position="655"/>
    </location>
</feature>
<reference evidence="3 4" key="1">
    <citation type="submission" date="2018-09" db="EMBL/GenBank/DDBJ databases">
        <title>A high-quality reference genome of wild soybean provides a powerful tool to mine soybean genomes.</title>
        <authorList>
            <person name="Xie M."/>
            <person name="Chung C.Y.L."/>
            <person name="Li M.-W."/>
            <person name="Wong F.-L."/>
            <person name="Chan T.-F."/>
            <person name="Lam H.-M."/>
        </authorList>
    </citation>
    <scope>NUCLEOTIDE SEQUENCE [LARGE SCALE GENOMIC DNA]</scope>
    <source>
        <strain evidence="4">cv. W05</strain>
        <tissue evidence="3">Hypocotyl of etiolated seedlings</tissue>
    </source>
</reference>
<dbReference type="EMBL" id="QZWG01000016">
    <property type="protein sequence ID" value="RZB60220.1"/>
    <property type="molecule type" value="Genomic_DNA"/>
</dbReference>
<comment type="caution">
    <text evidence="3">The sequence shown here is derived from an EMBL/GenBank/DDBJ whole genome shotgun (WGS) entry which is preliminary data.</text>
</comment>
<evidence type="ECO:0000313" key="3">
    <source>
        <dbReference type="EMBL" id="RZB60220.1"/>
    </source>
</evidence>
<dbReference type="AlphaFoldDB" id="A0A445GG47"/>
<keyword evidence="4" id="KW-1185">Reference proteome</keyword>
<dbReference type="Pfam" id="PF13966">
    <property type="entry name" value="zf-RVT"/>
    <property type="match status" value="1"/>
</dbReference>
<dbReference type="InterPro" id="IPR000477">
    <property type="entry name" value="RT_dom"/>
</dbReference>
<organism evidence="3 4">
    <name type="scientific">Glycine soja</name>
    <name type="common">Wild soybean</name>
    <dbReference type="NCBI Taxonomy" id="3848"/>
    <lineage>
        <taxon>Eukaryota</taxon>
        <taxon>Viridiplantae</taxon>
        <taxon>Streptophyta</taxon>
        <taxon>Embryophyta</taxon>
        <taxon>Tracheophyta</taxon>
        <taxon>Spermatophyta</taxon>
        <taxon>Magnoliopsida</taxon>
        <taxon>eudicotyledons</taxon>
        <taxon>Gunneridae</taxon>
        <taxon>Pentapetalae</taxon>
        <taxon>rosids</taxon>
        <taxon>fabids</taxon>
        <taxon>Fabales</taxon>
        <taxon>Fabaceae</taxon>
        <taxon>Papilionoideae</taxon>
        <taxon>50 kb inversion clade</taxon>
        <taxon>NPAAA clade</taxon>
        <taxon>indigoferoid/millettioid clade</taxon>
        <taxon>Phaseoleae</taxon>
        <taxon>Glycine</taxon>
        <taxon>Glycine subgen. Soja</taxon>
    </lineage>
</organism>
<dbReference type="Proteomes" id="UP000289340">
    <property type="component" value="Chromosome 16"/>
</dbReference>
<evidence type="ECO:0000259" key="1">
    <source>
        <dbReference type="Pfam" id="PF00078"/>
    </source>
</evidence>
<name>A0A445GG47_GLYSO</name>
<dbReference type="PANTHER" id="PTHR19446">
    <property type="entry name" value="REVERSE TRANSCRIPTASES"/>
    <property type="match status" value="1"/>
</dbReference>
<evidence type="ECO:0000259" key="2">
    <source>
        <dbReference type="Pfam" id="PF13966"/>
    </source>
</evidence>
<dbReference type="CDD" id="cd01650">
    <property type="entry name" value="RT_nLTR_like"/>
    <property type="match status" value="1"/>
</dbReference>
<feature type="domain" description="Reverse transcriptase" evidence="1">
    <location>
        <begin position="365"/>
        <end position="477"/>
    </location>
</feature>
<dbReference type="InterPro" id="IPR026960">
    <property type="entry name" value="RVT-Znf"/>
</dbReference>
<proteinExistence type="predicted"/>
<protein>
    <submittedName>
        <fullName evidence="3">Transposon TX1 149 kDa protein</fullName>
    </submittedName>
</protein>
<evidence type="ECO:0000313" key="4">
    <source>
        <dbReference type="Proteomes" id="UP000289340"/>
    </source>
</evidence>
<gene>
    <name evidence="3" type="ORF">D0Y65_043130</name>
</gene>
<dbReference type="Pfam" id="PF00078">
    <property type="entry name" value="RVT_1"/>
    <property type="match status" value="1"/>
</dbReference>